<keyword evidence="3" id="KW-0808">Transferase</keyword>
<dbReference type="PANTHER" id="PTHR45875">
    <property type="entry name" value="METHYLTRANSFERASE N6AMT1"/>
    <property type="match status" value="1"/>
</dbReference>
<dbReference type="PANTHER" id="PTHR45875:SF1">
    <property type="entry name" value="METHYLTRANSFERASE N6AMT1"/>
    <property type="match status" value="1"/>
</dbReference>
<dbReference type="GO" id="GO:0035657">
    <property type="term" value="C:eRF1 methyltransferase complex"/>
    <property type="evidence" value="ECO:0007669"/>
    <property type="project" value="TreeGrafter"/>
</dbReference>
<evidence type="ECO:0000313" key="5">
    <source>
        <dbReference type="EMBL" id="KAF2233694.1"/>
    </source>
</evidence>
<dbReference type="InterPro" id="IPR052190">
    <property type="entry name" value="Euk-Arch_PrmC-MTase"/>
</dbReference>
<dbReference type="AlphaFoldDB" id="A0A6A6H6H2"/>
<dbReference type="GO" id="GO:0008276">
    <property type="term" value="F:protein methyltransferase activity"/>
    <property type="evidence" value="ECO:0007669"/>
    <property type="project" value="TreeGrafter"/>
</dbReference>
<sequence>MLPTPSTDHVSFDRVYEPAEDSFLFLDTLSCDRETTFLRQRFAQCSNGDHASPCILEIGTGSGVLLAFITAHSKKLFGRPDVLTLGADINSFACKATEETVRTACRESTPYLNPGHGIYLDTLNANLGDALHSGVVDVLVFNPPYVPTEDLPNPSDHESYNQFDHGTTTFEQDSHLLALSYAGGMEGMEVTNKLLDRLPELLNPQRGVAYILLCVQNKPQNIKQRVQNWGTSWRADTVGSSGKKGGWEKLQIIRIWRSADP</sequence>
<dbReference type="GO" id="GO:0032259">
    <property type="term" value="P:methylation"/>
    <property type="evidence" value="ECO:0007669"/>
    <property type="project" value="UniProtKB-KW"/>
</dbReference>
<accession>A0A6A6H6H2</accession>
<gene>
    <name evidence="5" type="ORF">EV356DRAFT_447933</name>
</gene>
<dbReference type="SUPFAM" id="SSF53335">
    <property type="entry name" value="S-adenosyl-L-methionine-dependent methyltransferases"/>
    <property type="match status" value="1"/>
</dbReference>
<reference evidence="5" key="1">
    <citation type="journal article" date="2020" name="Stud. Mycol.">
        <title>101 Dothideomycetes genomes: a test case for predicting lifestyles and emergence of pathogens.</title>
        <authorList>
            <person name="Haridas S."/>
            <person name="Albert R."/>
            <person name="Binder M."/>
            <person name="Bloem J."/>
            <person name="Labutti K."/>
            <person name="Salamov A."/>
            <person name="Andreopoulos B."/>
            <person name="Baker S."/>
            <person name="Barry K."/>
            <person name="Bills G."/>
            <person name="Bluhm B."/>
            <person name="Cannon C."/>
            <person name="Castanera R."/>
            <person name="Culley D."/>
            <person name="Daum C."/>
            <person name="Ezra D."/>
            <person name="Gonzalez J."/>
            <person name="Henrissat B."/>
            <person name="Kuo A."/>
            <person name="Liang C."/>
            <person name="Lipzen A."/>
            <person name="Lutzoni F."/>
            <person name="Magnuson J."/>
            <person name="Mondo S."/>
            <person name="Nolan M."/>
            <person name="Ohm R."/>
            <person name="Pangilinan J."/>
            <person name="Park H.-J."/>
            <person name="Ramirez L."/>
            <person name="Alfaro M."/>
            <person name="Sun H."/>
            <person name="Tritt A."/>
            <person name="Yoshinaga Y."/>
            <person name="Zwiers L.-H."/>
            <person name="Turgeon B."/>
            <person name="Goodwin S."/>
            <person name="Spatafora J."/>
            <person name="Crous P."/>
            <person name="Grigoriev I."/>
        </authorList>
    </citation>
    <scope>NUCLEOTIDE SEQUENCE</scope>
    <source>
        <strain evidence="5">Tuck. ex Michener</strain>
    </source>
</reference>
<dbReference type="Gene3D" id="3.40.50.150">
    <property type="entry name" value="Vaccinia Virus protein VP39"/>
    <property type="match status" value="1"/>
</dbReference>
<evidence type="ECO:0000256" key="3">
    <source>
        <dbReference type="ARBA" id="ARBA00022679"/>
    </source>
</evidence>
<dbReference type="InterPro" id="IPR002052">
    <property type="entry name" value="DNA_methylase_N6_adenine_CS"/>
</dbReference>
<dbReference type="GO" id="GO:0003676">
    <property type="term" value="F:nucleic acid binding"/>
    <property type="evidence" value="ECO:0007669"/>
    <property type="project" value="InterPro"/>
</dbReference>
<evidence type="ECO:0000313" key="6">
    <source>
        <dbReference type="Proteomes" id="UP000800092"/>
    </source>
</evidence>
<dbReference type="FunFam" id="3.40.50.150:FF:000274">
    <property type="entry name" value="ERF1 methyltransferase catalytic subunit MTQ2"/>
    <property type="match status" value="1"/>
</dbReference>
<name>A0A6A6H6H2_VIRVR</name>
<dbReference type="GO" id="GO:0008757">
    <property type="term" value="F:S-adenosylmethionine-dependent methyltransferase activity"/>
    <property type="evidence" value="ECO:0007669"/>
    <property type="project" value="TreeGrafter"/>
</dbReference>
<keyword evidence="6" id="KW-1185">Reference proteome</keyword>
<comment type="similarity">
    <text evidence="1">Belongs to the eukaryotic/archaeal PrmC-related family.</text>
</comment>
<evidence type="ECO:0000256" key="2">
    <source>
        <dbReference type="ARBA" id="ARBA00022603"/>
    </source>
</evidence>
<protein>
    <submittedName>
        <fullName evidence="5">Uncharacterized protein</fullName>
    </submittedName>
</protein>
<dbReference type="EMBL" id="ML991804">
    <property type="protein sequence ID" value="KAF2233694.1"/>
    <property type="molecule type" value="Genomic_DNA"/>
</dbReference>
<dbReference type="InterPro" id="IPR029063">
    <property type="entry name" value="SAM-dependent_MTases_sf"/>
</dbReference>
<proteinExistence type="inferred from homology"/>
<dbReference type="PROSITE" id="PS00092">
    <property type="entry name" value="N6_MTASE"/>
    <property type="match status" value="1"/>
</dbReference>
<dbReference type="Proteomes" id="UP000800092">
    <property type="component" value="Unassembled WGS sequence"/>
</dbReference>
<organism evidence="5 6">
    <name type="scientific">Viridothelium virens</name>
    <name type="common">Speckled blister lichen</name>
    <name type="synonym">Trypethelium virens</name>
    <dbReference type="NCBI Taxonomy" id="1048519"/>
    <lineage>
        <taxon>Eukaryota</taxon>
        <taxon>Fungi</taxon>
        <taxon>Dikarya</taxon>
        <taxon>Ascomycota</taxon>
        <taxon>Pezizomycotina</taxon>
        <taxon>Dothideomycetes</taxon>
        <taxon>Dothideomycetes incertae sedis</taxon>
        <taxon>Trypetheliales</taxon>
        <taxon>Trypetheliaceae</taxon>
        <taxon>Viridothelium</taxon>
    </lineage>
</organism>
<evidence type="ECO:0000256" key="4">
    <source>
        <dbReference type="ARBA" id="ARBA00022691"/>
    </source>
</evidence>
<evidence type="ECO:0000256" key="1">
    <source>
        <dbReference type="ARBA" id="ARBA00006149"/>
    </source>
</evidence>
<keyword evidence="4" id="KW-0949">S-adenosyl-L-methionine</keyword>
<keyword evidence="2" id="KW-0489">Methyltransferase</keyword>
<dbReference type="OrthoDB" id="406152at2759"/>